<gene>
    <name evidence="1" type="ORF">KL86DES1_10034</name>
</gene>
<name>A0A212KX86_9BACT</name>
<protein>
    <submittedName>
        <fullName evidence="1">Uncharacterized protein</fullName>
    </submittedName>
</protein>
<proteinExistence type="predicted"/>
<evidence type="ECO:0000313" key="1">
    <source>
        <dbReference type="EMBL" id="SCM69911.1"/>
    </source>
</evidence>
<reference evidence="1" key="1">
    <citation type="submission" date="2016-08" db="EMBL/GenBank/DDBJ databases">
        <authorList>
            <person name="Seilhamer J.J."/>
        </authorList>
    </citation>
    <scope>NUCLEOTIDE SEQUENCE</scope>
    <source>
        <strain evidence="1">86-1</strain>
    </source>
</reference>
<dbReference type="RefSeq" id="WP_179981467.1">
    <property type="nucleotide sequence ID" value="NZ_LT608333.1"/>
</dbReference>
<organism evidence="1">
    <name type="scientific">uncultured Desulfovibrio sp</name>
    <dbReference type="NCBI Taxonomy" id="167968"/>
    <lineage>
        <taxon>Bacteria</taxon>
        <taxon>Pseudomonadati</taxon>
        <taxon>Thermodesulfobacteriota</taxon>
        <taxon>Desulfovibrionia</taxon>
        <taxon>Desulfovibrionales</taxon>
        <taxon>Desulfovibrionaceae</taxon>
        <taxon>Desulfovibrio</taxon>
        <taxon>environmental samples</taxon>
    </lineage>
</organism>
<dbReference type="AlphaFoldDB" id="A0A212KX86"/>
<sequence length="243" mass="27241">MTPDYPIDCVQPLCTSWWEKRDNLKRTAWCLAEAHVRHVGETPYVLEPVGRGGSHAGDHSVAHFKMTAFDNAKSVPEITNLPIAAVPCFPGEILTVGRGKRRPVLILAGPGTAVEEHLRQKASRAKFAPVYLVAPYYSVDSGGIREGFKPEFVQRVRSLQYTQFFWDSLPHERGHSAILRLDHIQPIEPSVASLRPLPWILSEEAQTVLTDAIRLHLSGLPPEQDSIWNIARQELAKYPIITE</sequence>
<accession>A0A212KX86</accession>
<dbReference type="EMBL" id="FMJC01000001">
    <property type="protein sequence ID" value="SCM69911.1"/>
    <property type="molecule type" value="Genomic_DNA"/>
</dbReference>